<feature type="transmembrane region" description="Helical" evidence="1">
    <location>
        <begin position="66"/>
        <end position="87"/>
    </location>
</feature>
<feature type="transmembrane region" description="Helical" evidence="1">
    <location>
        <begin position="199"/>
        <end position="221"/>
    </location>
</feature>
<feature type="transmembrane region" description="Helical" evidence="1">
    <location>
        <begin position="40"/>
        <end position="60"/>
    </location>
</feature>
<evidence type="ECO:0000313" key="4">
    <source>
        <dbReference type="Proteomes" id="UP000321935"/>
    </source>
</evidence>
<comment type="caution">
    <text evidence="3">The sequence shown here is derived from an EMBL/GenBank/DDBJ whole genome shotgun (WGS) entry which is preliminary data.</text>
</comment>
<proteinExistence type="predicted"/>
<dbReference type="Pfam" id="PF00487">
    <property type="entry name" value="FA_desaturase"/>
    <property type="match status" value="1"/>
</dbReference>
<keyword evidence="1" id="KW-0472">Membrane</keyword>
<sequence>MNPLRDKHIHIAKDSELLKTIYRQVEEQLNVTRSIFILKIWAKFIFYFTFTAVCYAALFFINSQLVFVLCFVLYGFVSLLFAFNFSHDFSHNTIFKSKKLNHLCFIFIYTIVGAHAEAWKQRHINSHHYAPNVEDYDSDLKISKLIRVIPNSEHFWFHRYQHFYAPLAYTTYSLFWVFIKDFVILFSKDEYTEKKGVKYHLSFWAQKAFYLTFILALPLLFSPQTWYIVLIGFLLMHLSQSLFLLFTFFMTHHVEQTEYPTTDKNGFISTSWLMNQIKSSNDMHPFSETANFILGGFNNHIAHHLFPHYHHIHYPRLNKILYDILLHHDIKPNQTTYWGGITSHLRLLKRMSYGDRNQESSLR</sequence>
<keyword evidence="1" id="KW-1133">Transmembrane helix</keyword>
<dbReference type="GO" id="GO:0016020">
    <property type="term" value="C:membrane"/>
    <property type="evidence" value="ECO:0007669"/>
    <property type="project" value="TreeGrafter"/>
</dbReference>
<feature type="domain" description="Fatty acid desaturase" evidence="2">
    <location>
        <begin position="65"/>
        <end position="331"/>
    </location>
</feature>
<organism evidence="3 4">
    <name type="scientific">Algoriphagus aquimarinus</name>
    <dbReference type="NCBI Taxonomy" id="237018"/>
    <lineage>
        <taxon>Bacteria</taxon>
        <taxon>Pseudomonadati</taxon>
        <taxon>Bacteroidota</taxon>
        <taxon>Cytophagia</taxon>
        <taxon>Cytophagales</taxon>
        <taxon>Cyclobacteriaceae</taxon>
        <taxon>Algoriphagus</taxon>
    </lineage>
</organism>
<dbReference type="InterPro" id="IPR005804">
    <property type="entry name" value="FA_desaturase_dom"/>
</dbReference>
<dbReference type="PANTHER" id="PTHR19353:SF19">
    <property type="entry name" value="DELTA(5) FATTY ACID DESATURASE C-RELATED"/>
    <property type="match status" value="1"/>
</dbReference>
<feature type="transmembrane region" description="Helical" evidence="1">
    <location>
        <begin position="227"/>
        <end position="249"/>
    </location>
</feature>
<gene>
    <name evidence="3" type="ORF">ESV85_11730</name>
</gene>
<dbReference type="AlphaFoldDB" id="A0A5C7AU96"/>
<accession>A0A5C7AU96</accession>
<dbReference type="GO" id="GO:0008610">
    <property type="term" value="P:lipid biosynthetic process"/>
    <property type="evidence" value="ECO:0007669"/>
    <property type="project" value="UniProtKB-ARBA"/>
</dbReference>
<feature type="transmembrane region" description="Helical" evidence="1">
    <location>
        <begin position="163"/>
        <end position="187"/>
    </location>
</feature>
<dbReference type="Proteomes" id="UP000321935">
    <property type="component" value="Unassembled WGS sequence"/>
</dbReference>
<dbReference type="OrthoDB" id="104711at2"/>
<feature type="transmembrane region" description="Helical" evidence="1">
    <location>
        <begin position="99"/>
        <end position="116"/>
    </location>
</feature>
<reference evidence="3 4" key="1">
    <citation type="submission" date="2019-08" db="EMBL/GenBank/DDBJ databases">
        <title>Genomes sequence of Algoriphagus aquimarinus ACAM450.</title>
        <authorList>
            <person name="Bowman J.P."/>
        </authorList>
    </citation>
    <scope>NUCLEOTIDE SEQUENCE [LARGE SCALE GENOMIC DNA]</scope>
    <source>
        <strain evidence="3 4">ACAM 450</strain>
    </source>
</reference>
<keyword evidence="1" id="KW-0812">Transmembrane</keyword>
<dbReference type="EMBL" id="VORW01000006">
    <property type="protein sequence ID" value="TXE11209.1"/>
    <property type="molecule type" value="Genomic_DNA"/>
</dbReference>
<dbReference type="InterPro" id="IPR012171">
    <property type="entry name" value="Fatty_acid_desaturase"/>
</dbReference>
<evidence type="ECO:0000313" key="3">
    <source>
        <dbReference type="EMBL" id="TXE11209.1"/>
    </source>
</evidence>
<name>A0A5C7AU96_9BACT</name>
<dbReference type="GO" id="GO:0016717">
    <property type="term" value="F:oxidoreductase activity, acting on paired donors, with oxidation of a pair of donors resulting in the reduction of molecular oxygen to two molecules of water"/>
    <property type="evidence" value="ECO:0007669"/>
    <property type="project" value="TreeGrafter"/>
</dbReference>
<evidence type="ECO:0000256" key="1">
    <source>
        <dbReference type="SAM" id="Phobius"/>
    </source>
</evidence>
<protein>
    <recommendedName>
        <fullName evidence="2">Fatty acid desaturase domain-containing protein</fullName>
    </recommendedName>
</protein>
<evidence type="ECO:0000259" key="2">
    <source>
        <dbReference type="Pfam" id="PF00487"/>
    </source>
</evidence>
<dbReference type="PANTHER" id="PTHR19353">
    <property type="entry name" value="FATTY ACID DESATURASE 2"/>
    <property type="match status" value="1"/>
</dbReference>